<dbReference type="InterPro" id="IPR003961">
    <property type="entry name" value="FN3_dom"/>
</dbReference>
<dbReference type="PROSITE" id="PS51272">
    <property type="entry name" value="SLH"/>
    <property type="match status" value="3"/>
</dbReference>
<dbReference type="SUPFAM" id="SSF49265">
    <property type="entry name" value="Fibronectin type III"/>
    <property type="match status" value="1"/>
</dbReference>
<gene>
    <name evidence="3" type="ORF">NV381_03700</name>
</gene>
<feature type="chain" id="PRO_5045916554" evidence="1">
    <location>
        <begin position="24"/>
        <end position="2664"/>
    </location>
</feature>
<dbReference type="Gene3D" id="2.120.10.30">
    <property type="entry name" value="TolB, C-terminal domain"/>
    <property type="match status" value="2"/>
</dbReference>
<sequence>METGLIKKMKSKLAASLAVFLLAANVVPSEMGAVDKNAVSPPASISKAVYGAVYGTDGKEIPVKASLAGTPLSWNLLTKLNNGFSTIMLAPYDTPVSKLSSDERYMAFMTLPLDDEQAAGRKLLYIQDRHTGEYLRVRTPDNSGSVIHFDMTPDARYFAFSYADNVISAKSKVYLYDRISNSLETVNGISGTNEFRLEEGDYVSISADARYIVFDTEADGLVPDDTNKERDVYLFDRLGTGNKLQRISIPKEQTWNNDSWAPTISADGTKIAFVSKAKLTDLEDYIGTDSLYLYDRNATGGQRVKRITEGNFPSMSGDGRYIAFTTDRNDLVPGDNNNKDDIYVYDNKENTFKRVSYRADGLEHTGDSGNPFISRNGAYVAYEVKTNDTRDETDIYVTNNQGLTSSKIAVSSTSTRLLSPSKKPTVGDTGNTVTFFSNYLEKIGGTEFKFFDYFVATNGTAPVWPAGSMLTASNIGSEKITLSWPQATDQDGVTGYTLYKNGNPVAYIPATQATTYTLTDQKREPDTDYLFKVEAIDSRYHRSMNGPTYTWKSDDGENPPPTGSPADIMWLGERGNNYGPLVQGSQITIYVQGAAHREAKVEWSFKKWTGDSQTSDSSSLILTESAAIPGFYTGNFTLAQNATELTALKLTLSGEGEVEVVAAEDLPVPVGGGLGIDFNGSTWEELKGSVLRIYNPESGEQSIILENTKLETIMGLWPNDEYEITLFTPDYRYEMGNLNGVRILPGRISSISLPVSLPAQVRVKVLDMEGRPVSDVPVTLWDANHNLLAMRSTTADGMTEELDGLLRDQMITAELDLKKFDYELAPGTNMNFTLDHGNNVWTVHLISPDRGNLRLTVLTPENNPVFNAYVTVSQMYKGRPVVLKARTSLDGKVRFDQLLAGEAVIEASESSYGYSSGTITTQVKNQETTSMDIPVKQPEKGVINLKVYKKALDTEWQGPLNMANENFLSRVQSKYGWISTYFSNAVTLGGGPGTPVDVCVSGSIYAFVSSCKNVILDQNSNATAEIRLEENGARVQGTVEMSRNIYYSATIYRVKENGGKEYAARANDEQFQSHPFNVNVPAGGTYRMEVIKTIKDQSLRYRYEYATIDFTLQENQIKNLGTLTFSPSSYFTNKSGNAFSAQPSQAIPGSTILLRASYRNNNDQTASNAALLLEIPEGMTLVSDSNGNKAVTGGKGPASVEGHTLRVPVGDLAKGDNGTVTYKLAVAASFNKASVSAAARIKTELDANIVEETIGTMYMDTSKVTLDAPEWLSNANMETALSGYAPAGSAVSIYDTDVRIGGAVANTSGIWKALVSLADLGSPSMHALWATTTMNNVNLQSEKVYVQYNKDGPQLARMAFSQAPAQRWVAVETGKEAPNFSYTVVPGNPFQYDFEFTNADQVENVRVYMDGQKGEPIPAMKEGNLFRAIVPTTHDALGGIYVDYDVKKTQRVYDGSLPNLDQIRAAFPPKMRDFEVISTTPFELSNGKYSGIVKLKFPQLGNTMISVTFTVDPESKYVPTEEERVLAEHSGVPAVQKSFDIAETNESLTITTGGYMPRDLLAAQLQSKGGRVMAQASAKPGDWGHTAEYFMEIKADVDGVKEHISGVKEQYEGYKGYAEKVNKIMYNVEAGGMDCIDEMPATAKQAGKALAAVVIGEVAKTALGAWTGAMALSGAGAFVAGAATGVIGDKIDNYVDQQIDAVGTGYNKCNDNPDRKKKKGRMVANPKWIYDPSGYVYEAVKSNPIEGVTATVLYLDTDNGTWKVWNAEEYDQINPQSTDSNGKYGWDVPPGKWKVIWNKGAYETQTSDELDVPPPHTEVNAGLISRTPPVVSNVTGVTYTGGSYVDITFSKYLKTSGLTEGAVVVTDASNAVLEGTFAFIKKEESAKEPGVMLSRTVRFIPKTPLTAGRVYNMKLVRSYFTSYANASMLEKDAGPHPFTVKELDAAGPVVESVKVESGGRIVRIKFNEPIQIAADAAKFQLNGIADTVGSAVAVMKQGTVETRELLLTLSDSVMEASSLKLLEGAVKDIEGNGTAAAVFSLQPDLNPNLNGLTVSNGALSPIFNPSVTSYSLQLPTGTKEVALTATAMDTNATLKIGTELAVSGLSKIVTVPEDGIITVTVKLGGGVLEKTYLIQVGYVHSAVNDLRALSVSTGILTPEFNPVTTEYSVLVTPGTTELGVTAEVADTKAKLQIGGKAVENGVANKVAIPSDRIIRVVVESESGQQKSYTIQVLYRDNNPNSGKSSGASGPSAPSVAVENMLNLSETAVREKITDSNGRTALVVEIHQAAVTEALKDGKKQKELYVEVMEQVDEVILQFPIEVLYQLEDAQALLFIKTERMNLWLDASALQIRGLAEGTKFRVVVAKGQEEQEKAAFAAAQRQNDALQKITGAVAVFAETVYGDQRTLLTLPAKNALKGQFSTVKEGLPQAVYHYDSATSSWSFVPNKKESGNGLLFGIRASGLYAVLSLSSRFVDTEGHWAKQDIDWMEQRLLVNGVSKTEFNPEGSVTRAEFAAMLVRALGIQVPVNNQTDLFSDVDRGAWYYEAVVAAASQGLVNGLKSGIFSPNETITREQMAVMISRAYSLAGLSRNSPAKQAVLEVFTDSSQIKSWAKADVEMVLQEGLMQGVKDEAFEPEGVTTRAQAVIVIGRLLKKHEVQEIQKKL</sequence>
<dbReference type="Gene3D" id="2.60.40.10">
    <property type="entry name" value="Immunoglobulins"/>
    <property type="match status" value="1"/>
</dbReference>
<dbReference type="SUPFAM" id="SSF49452">
    <property type="entry name" value="Starch-binding domain-like"/>
    <property type="match status" value="1"/>
</dbReference>
<dbReference type="InterPro" id="IPR013783">
    <property type="entry name" value="Ig-like_fold"/>
</dbReference>
<reference evidence="3 4" key="1">
    <citation type="submission" date="2022-08" db="EMBL/GenBank/DDBJ databases">
        <title>Paenibacillus endoradicis sp. nov., Paenibacillus radicibacter sp. nov and Paenibacillus pararadicis sp. nov., three cold-adapted plant growth-promoting bacteria isolated from root of Larix gmelinii in Great Khingan.</title>
        <authorList>
            <person name="Xue H."/>
        </authorList>
    </citation>
    <scope>NUCLEOTIDE SEQUENCE [LARGE SCALE GENOMIC DNA]</scope>
    <source>
        <strain evidence="3 4">N5-1-1-5</strain>
    </source>
</reference>
<dbReference type="Pfam" id="PF00395">
    <property type="entry name" value="SLH"/>
    <property type="match status" value="3"/>
</dbReference>
<dbReference type="InterPro" id="IPR051465">
    <property type="entry name" value="Cell_Envelope_Struct_Comp"/>
</dbReference>
<keyword evidence="1" id="KW-0732">Signal</keyword>
<feature type="signal peptide" evidence="1">
    <location>
        <begin position="1"/>
        <end position="23"/>
    </location>
</feature>
<feature type="domain" description="SLH" evidence="2">
    <location>
        <begin position="2468"/>
        <end position="2529"/>
    </location>
</feature>
<dbReference type="Pfam" id="PF12733">
    <property type="entry name" value="Cadherin-like"/>
    <property type="match status" value="2"/>
</dbReference>
<dbReference type="InterPro" id="IPR036116">
    <property type="entry name" value="FN3_sf"/>
</dbReference>
<dbReference type="InterPro" id="IPR011659">
    <property type="entry name" value="WD40"/>
</dbReference>
<dbReference type="InterPro" id="IPR011042">
    <property type="entry name" value="6-blade_b-propeller_TolB-like"/>
</dbReference>
<organism evidence="3 4">
    <name type="scientific">Paenibacillus radicis</name>
    <name type="common">ex Xue et al. 2023</name>
    <dbReference type="NCBI Taxonomy" id="2972489"/>
    <lineage>
        <taxon>Bacteria</taxon>
        <taxon>Bacillati</taxon>
        <taxon>Bacillota</taxon>
        <taxon>Bacilli</taxon>
        <taxon>Bacillales</taxon>
        <taxon>Paenibacillaceae</taxon>
        <taxon>Paenibacillus</taxon>
    </lineage>
</organism>
<comment type="caution">
    <text evidence="3">The sequence shown here is derived from an EMBL/GenBank/DDBJ whole genome shotgun (WGS) entry which is preliminary data.</text>
</comment>
<keyword evidence="4" id="KW-1185">Reference proteome</keyword>
<dbReference type="InterPro" id="IPR025883">
    <property type="entry name" value="Cadherin-like_domain"/>
</dbReference>
<dbReference type="Pfam" id="PF07676">
    <property type="entry name" value="PD40"/>
    <property type="match status" value="2"/>
</dbReference>
<dbReference type="CDD" id="cd00063">
    <property type="entry name" value="FN3"/>
    <property type="match status" value="1"/>
</dbReference>
<dbReference type="Proteomes" id="UP001300012">
    <property type="component" value="Unassembled WGS sequence"/>
</dbReference>
<evidence type="ECO:0000259" key="2">
    <source>
        <dbReference type="PROSITE" id="PS51272"/>
    </source>
</evidence>
<feature type="domain" description="SLH" evidence="2">
    <location>
        <begin position="2599"/>
        <end position="2662"/>
    </location>
</feature>
<accession>A0ABT1YAU1</accession>
<dbReference type="InterPro" id="IPR001119">
    <property type="entry name" value="SLH_dom"/>
</dbReference>
<dbReference type="InterPro" id="IPR013784">
    <property type="entry name" value="Carb-bd-like_fold"/>
</dbReference>
<evidence type="ECO:0000256" key="1">
    <source>
        <dbReference type="SAM" id="SignalP"/>
    </source>
</evidence>
<dbReference type="Gene3D" id="2.60.40.1120">
    <property type="entry name" value="Carboxypeptidase-like, regulatory domain"/>
    <property type="match status" value="1"/>
</dbReference>
<dbReference type="PANTHER" id="PTHR43308">
    <property type="entry name" value="OUTER MEMBRANE PROTEIN ALPHA-RELATED"/>
    <property type="match status" value="1"/>
</dbReference>
<dbReference type="SUPFAM" id="SSF82171">
    <property type="entry name" value="DPP6 N-terminal domain-like"/>
    <property type="match status" value="1"/>
</dbReference>
<proteinExistence type="predicted"/>
<protein>
    <submittedName>
        <fullName evidence="3">S-layer homology domain-containing protein</fullName>
    </submittedName>
</protein>
<evidence type="ECO:0000313" key="4">
    <source>
        <dbReference type="Proteomes" id="UP001300012"/>
    </source>
</evidence>
<evidence type="ECO:0000313" key="3">
    <source>
        <dbReference type="EMBL" id="MCR8630302.1"/>
    </source>
</evidence>
<dbReference type="RefSeq" id="WP_258211921.1">
    <property type="nucleotide sequence ID" value="NZ_JANQBD010000002.1"/>
</dbReference>
<name>A0ABT1YAU1_9BACL</name>
<feature type="domain" description="SLH" evidence="2">
    <location>
        <begin position="2530"/>
        <end position="2593"/>
    </location>
</feature>
<dbReference type="EMBL" id="JANQBD010000002">
    <property type="protein sequence ID" value="MCR8630302.1"/>
    <property type="molecule type" value="Genomic_DNA"/>
</dbReference>